<evidence type="ECO:0000313" key="8">
    <source>
        <dbReference type="Proteomes" id="UP000739538"/>
    </source>
</evidence>
<dbReference type="AlphaFoldDB" id="A0A956NHN6"/>
<evidence type="ECO:0000256" key="1">
    <source>
        <dbReference type="ARBA" id="ARBA00004236"/>
    </source>
</evidence>
<feature type="transmembrane region" description="Helical" evidence="4">
    <location>
        <begin position="55"/>
        <end position="82"/>
    </location>
</feature>
<reference evidence="7" key="2">
    <citation type="journal article" date="2021" name="Microbiome">
        <title>Successional dynamics and alternative stable states in a saline activated sludge microbial community over 9 years.</title>
        <authorList>
            <person name="Wang Y."/>
            <person name="Ye J."/>
            <person name="Ju F."/>
            <person name="Liu L."/>
            <person name="Boyd J.A."/>
            <person name="Deng Y."/>
            <person name="Parks D.H."/>
            <person name="Jiang X."/>
            <person name="Yin X."/>
            <person name="Woodcroft B.J."/>
            <person name="Tyson G.W."/>
            <person name="Hugenholtz P."/>
            <person name="Polz M.F."/>
            <person name="Zhang T."/>
        </authorList>
    </citation>
    <scope>NUCLEOTIDE SEQUENCE</scope>
    <source>
        <strain evidence="7">HKST-UBA02</strain>
    </source>
</reference>
<dbReference type="Pfam" id="PF12801">
    <property type="entry name" value="Fer4_5"/>
    <property type="match status" value="2"/>
</dbReference>
<dbReference type="EMBL" id="JAGQHS010000102">
    <property type="protein sequence ID" value="MCA9757500.1"/>
    <property type="molecule type" value="Genomic_DNA"/>
</dbReference>
<evidence type="ECO:0000256" key="4">
    <source>
        <dbReference type="SAM" id="Phobius"/>
    </source>
</evidence>
<dbReference type="GO" id="GO:0005886">
    <property type="term" value="C:plasma membrane"/>
    <property type="evidence" value="ECO:0007669"/>
    <property type="project" value="UniProtKB-SubCell"/>
</dbReference>
<feature type="domain" description="HMA" evidence="5">
    <location>
        <begin position="328"/>
        <end position="394"/>
    </location>
</feature>
<feature type="transmembrane region" description="Helical" evidence="4">
    <location>
        <begin position="185"/>
        <end position="205"/>
    </location>
</feature>
<dbReference type="Proteomes" id="UP000739538">
    <property type="component" value="Unassembled WGS sequence"/>
</dbReference>
<proteinExistence type="predicted"/>
<evidence type="ECO:0000259" key="6">
    <source>
        <dbReference type="PROSITE" id="PS51379"/>
    </source>
</evidence>
<feature type="transmembrane region" description="Helical" evidence="4">
    <location>
        <begin position="144"/>
        <end position="165"/>
    </location>
</feature>
<dbReference type="SUPFAM" id="SSF54862">
    <property type="entry name" value="4Fe-4S ferredoxins"/>
    <property type="match status" value="1"/>
</dbReference>
<gene>
    <name evidence="7" type="ORF">KDA27_16970</name>
</gene>
<evidence type="ECO:0000256" key="2">
    <source>
        <dbReference type="ARBA" id="ARBA00022475"/>
    </source>
</evidence>
<dbReference type="PANTHER" id="PTHR30224">
    <property type="entry name" value="ELECTRON TRANSPORT PROTEIN"/>
    <property type="match status" value="1"/>
</dbReference>
<dbReference type="PANTHER" id="PTHR30224:SF4">
    <property type="entry name" value="ELECTRON TRANSPORT PROTEIN YCCM-RELATED"/>
    <property type="match status" value="1"/>
</dbReference>
<comment type="caution">
    <text evidence="7">The sequence shown here is derived from an EMBL/GenBank/DDBJ whole genome shotgun (WGS) entry which is preliminary data.</text>
</comment>
<evidence type="ECO:0000256" key="3">
    <source>
        <dbReference type="ARBA" id="ARBA00023136"/>
    </source>
</evidence>
<protein>
    <submittedName>
        <fullName evidence="7">4Fe-4S binding protein</fullName>
    </submittedName>
</protein>
<keyword evidence="4" id="KW-0812">Transmembrane</keyword>
<name>A0A956NHN6_UNCEI</name>
<dbReference type="PROSITE" id="PS50846">
    <property type="entry name" value="HMA_2"/>
    <property type="match status" value="1"/>
</dbReference>
<evidence type="ECO:0000313" key="7">
    <source>
        <dbReference type="EMBL" id="MCA9757500.1"/>
    </source>
</evidence>
<evidence type="ECO:0000259" key="5">
    <source>
        <dbReference type="PROSITE" id="PS50846"/>
    </source>
</evidence>
<accession>A0A956NHN6</accession>
<dbReference type="PROSITE" id="PS51379">
    <property type="entry name" value="4FE4S_FER_2"/>
    <property type="match status" value="1"/>
</dbReference>
<dbReference type="InterPro" id="IPR006121">
    <property type="entry name" value="HMA_dom"/>
</dbReference>
<keyword evidence="3 4" id="KW-0472">Membrane</keyword>
<sequence length="415" mass="45177">MGKETSGSGSWLLLTRRVVQASVLVLTIVTGYRMTHGAAEASIERFCPFGGLETAYALVTGGTFTCATGAGNLTIFVALLALTVVARKSFCSWVCPVGTVSELLSRWTRSVKQLSPKNGWNRAWNYQTLGISTPPPAVDRVLRWLRLPILVVILFFTFRTGELVFRPFDPYYVLFSFHGHDVQAYSYVLLAAVLALAIWIPMAWCRYLCPLGVALWPLSRVGVLRVGRSDATCTGCRACDLACPHSIQVSRLTTVDAGECTLCLECTEACSSSATLSLRRVPGARRTRAWLVPLIVVCLALAGVAGSSAIRIPSTTRTFVTIPGAEAARVRFTLSGVRCVDTAASAMDRLAPVPGVLSATAFASRHEIEVEYDPAKTSPRELKDAFEAPFQDPESGVWMFHSFTVLEVDGERIER</sequence>
<dbReference type="InterPro" id="IPR052378">
    <property type="entry name" value="NosR_regulator"/>
</dbReference>
<feature type="transmembrane region" description="Helical" evidence="4">
    <location>
        <begin position="18"/>
        <end position="35"/>
    </location>
</feature>
<keyword evidence="4" id="KW-1133">Transmembrane helix</keyword>
<feature type="domain" description="4Fe-4S ferredoxin-type" evidence="6">
    <location>
        <begin position="222"/>
        <end position="252"/>
    </location>
</feature>
<dbReference type="SUPFAM" id="SSF55008">
    <property type="entry name" value="HMA, heavy metal-associated domain"/>
    <property type="match status" value="1"/>
</dbReference>
<dbReference type="GO" id="GO:0046872">
    <property type="term" value="F:metal ion binding"/>
    <property type="evidence" value="ECO:0007669"/>
    <property type="project" value="InterPro"/>
</dbReference>
<dbReference type="Gene3D" id="3.30.70.100">
    <property type="match status" value="1"/>
</dbReference>
<dbReference type="InterPro" id="IPR036163">
    <property type="entry name" value="HMA_dom_sf"/>
</dbReference>
<dbReference type="InterPro" id="IPR017896">
    <property type="entry name" value="4Fe4S_Fe-S-bd"/>
</dbReference>
<organism evidence="7 8">
    <name type="scientific">Eiseniibacteriota bacterium</name>
    <dbReference type="NCBI Taxonomy" id="2212470"/>
    <lineage>
        <taxon>Bacteria</taxon>
        <taxon>Candidatus Eiseniibacteriota</taxon>
    </lineage>
</organism>
<comment type="subcellular location">
    <subcellularLocation>
        <location evidence="1">Cell membrane</location>
    </subcellularLocation>
</comment>
<reference evidence="7" key="1">
    <citation type="submission" date="2020-04" db="EMBL/GenBank/DDBJ databases">
        <authorList>
            <person name="Zhang T."/>
        </authorList>
    </citation>
    <scope>NUCLEOTIDE SEQUENCE</scope>
    <source>
        <strain evidence="7">HKST-UBA02</strain>
    </source>
</reference>
<keyword evidence="2" id="KW-1003">Cell membrane</keyword>
<feature type="transmembrane region" description="Helical" evidence="4">
    <location>
        <begin position="289"/>
        <end position="310"/>
    </location>
</feature>